<proteinExistence type="predicted"/>
<dbReference type="InterPro" id="IPR010982">
    <property type="entry name" value="Lambda_DNA-bd_dom_sf"/>
</dbReference>
<accession>A0A855XR27</accession>
<protein>
    <submittedName>
        <fullName evidence="2">Putative transcriptional regulator</fullName>
    </submittedName>
</protein>
<dbReference type="Pfam" id="PF01381">
    <property type="entry name" value="HTH_3"/>
    <property type="match status" value="1"/>
</dbReference>
<dbReference type="GO" id="GO:0003677">
    <property type="term" value="F:DNA binding"/>
    <property type="evidence" value="ECO:0007669"/>
    <property type="project" value="InterPro"/>
</dbReference>
<dbReference type="Gene3D" id="1.10.260.40">
    <property type="entry name" value="lambda repressor-like DNA-binding domains"/>
    <property type="match status" value="1"/>
</dbReference>
<gene>
    <name evidence="2" type="ORF">DET56_109222</name>
</gene>
<reference evidence="2 3" key="1">
    <citation type="submission" date="2018-05" db="EMBL/GenBank/DDBJ databases">
        <title>Freshwater and sediment microbial communities from various areas in North America, analyzing microbe dynamics in response to fracking.</title>
        <authorList>
            <person name="Lamendella R."/>
        </authorList>
    </citation>
    <scope>NUCLEOTIDE SEQUENCE [LARGE SCALE GENOMIC DNA]</scope>
    <source>
        <strain evidence="2 3">DB-3</strain>
    </source>
</reference>
<dbReference type="AlphaFoldDB" id="A0A855XR27"/>
<sequence length="69" mass="7777">MTFTLKQARLLSGFTQAQVAKELDVHRDTYMKWERNADAMPVGKAKAASVLFGKGVDEIFFTHESTLSR</sequence>
<dbReference type="CDD" id="cd00093">
    <property type="entry name" value="HTH_XRE"/>
    <property type="match status" value="1"/>
</dbReference>
<evidence type="ECO:0000259" key="1">
    <source>
        <dbReference type="PROSITE" id="PS50943"/>
    </source>
</evidence>
<dbReference type="Proteomes" id="UP000247078">
    <property type="component" value="Unassembled WGS sequence"/>
</dbReference>
<evidence type="ECO:0000313" key="2">
    <source>
        <dbReference type="EMBL" id="PWW37336.1"/>
    </source>
</evidence>
<name>A0A855XR27_9BACL</name>
<dbReference type="EMBL" id="QGTZ01000009">
    <property type="protein sequence ID" value="PWW37336.1"/>
    <property type="molecule type" value="Genomic_DNA"/>
</dbReference>
<organism evidence="2 3">
    <name type="scientific">Paenibacillus pabuli</name>
    <dbReference type="NCBI Taxonomy" id="1472"/>
    <lineage>
        <taxon>Bacteria</taxon>
        <taxon>Bacillati</taxon>
        <taxon>Bacillota</taxon>
        <taxon>Bacilli</taxon>
        <taxon>Bacillales</taxon>
        <taxon>Paenibacillaceae</taxon>
        <taxon>Paenibacillus</taxon>
    </lineage>
</organism>
<dbReference type="InterPro" id="IPR001387">
    <property type="entry name" value="Cro/C1-type_HTH"/>
</dbReference>
<dbReference type="PROSITE" id="PS50943">
    <property type="entry name" value="HTH_CROC1"/>
    <property type="match status" value="1"/>
</dbReference>
<dbReference type="SUPFAM" id="SSF47413">
    <property type="entry name" value="lambda repressor-like DNA-binding domains"/>
    <property type="match status" value="1"/>
</dbReference>
<feature type="domain" description="HTH cro/C1-type" evidence="1">
    <location>
        <begin position="5"/>
        <end position="59"/>
    </location>
</feature>
<comment type="caution">
    <text evidence="2">The sequence shown here is derived from an EMBL/GenBank/DDBJ whole genome shotgun (WGS) entry which is preliminary data.</text>
</comment>
<dbReference type="SMART" id="SM00530">
    <property type="entry name" value="HTH_XRE"/>
    <property type="match status" value="1"/>
</dbReference>
<evidence type="ECO:0000313" key="3">
    <source>
        <dbReference type="Proteomes" id="UP000247078"/>
    </source>
</evidence>
<dbReference type="RefSeq" id="WP_110000762.1">
    <property type="nucleotide sequence ID" value="NZ_QGTZ01000009.1"/>
</dbReference>